<evidence type="ECO:0000313" key="2">
    <source>
        <dbReference type="EMBL" id="GBN07252.1"/>
    </source>
</evidence>
<accession>A0A4Y2KY79</accession>
<gene>
    <name evidence="2" type="ORF">AVEN_156032_1</name>
</gene>
<dbReference type="Proteomes" id="UP000499080">
    <property type="component" value="Unassembled WGS sequence"/>
</dbReference>
<name>A0A4Y2KY79_ARAVE</name>
<protein>
    <submittedName>
        <fullName evidence="2">Uncharacterized protein</fullName>
    </submittedName>
</protein>
<sequence>MFEGGGRPAGRDPTEDRGDVALGRKGRRPEAQAAPHHRGCE</sequence>
<proteinExistence type="predicted"/>
<keyword evidence="3" id="KW-1185">Reference proteome</keyword>
<feature type="compositionally biased region" description="Basic and acidic residues" evidence="1">
    <location>
        <begin position="9"/>
        <end position="19"/>
    </location>
</feature>
<feature type="non-terminal residue" evidence="2">
    <location>
        <position position="41"/>
    </location>
</feature>
<feature type="region of interest" description="Disordered" evidence="1">
    <location>
        <begin position="1"/>
        <end position="41"/>
    </location>
</feature>
<dbReference type="AlphaFoldDB" id="A0A4Y2KY79"/>
<organism evidence="2 3">
    <name type="scientific">Araneus ventricosus</name>
    <name type="common">Orbweaver spider</name>
    <name type="synonym">Epeira ventricosa</name>
    <dbReference type="NCBI Taxonomy" id="182803"/>
    <lineage>
        <taxon>Eukaryota</taxon>
        <taxon>Metazoa</taxon>
        <taxon>Ecdysozoa</taxon>
        <taxon>Arthropoda</taxon>
        <taxon>Chelicerata</taxon>
        <taxon>Arachnida</taxon>
        <taxon>Araneae</taxon>
        <taxon>Araneomorphae</taxon>
        <taxon>Entelegynae</taxon>
        <taxon>Araneoidea</taxon>
        <taxon>Araneidae</taxon>
        <taxon>Araneus</taxon>
    </lineage>
</organism>
<evidence type="ECO:0000313" key="3">
    <source>
        <dbReference type="Proteomes" id="UP000499080"/>
    </source>
</evidence>
<reference evidence="2 3" key="1">
    <citation type="journal article" date="2019" name="Sci. Rep.">
        <title>Orb-weaving spider Araneus ventricosus genome elucidates the spidroin gene catalogue.</title>
        <authorList>
            <person name="Kono N."/>
            <person name="Nakamura H."/>
            <person name="Ohtoshi R."/>
            <person name="Moran D.A.P."/>
            <person name="Shinohara A."/>
            <person name="Yoshida Y."/>
            <person name="Fujiwara M."/>
            <person name="Mori M."/>
            <person name="Tomita M."/>
            <person name="Arakawa K."/>
        </authorList>
    </citation>
    <scope>NUCLEOTIDE SEQUENCE [LARGE SCALE GENOMIC DNA]</scope>
</reference>
<comment type="caution">
    <text evidence="2">The sequence shown here is derived from an EMBL/GenBank/DDBJ whole genome shotgun (WGS) entry which is preliminary data.</text>
</comment>
<dbReference type="EMBL" id="BGPR01196927">
    <property type="protein sequence ID" value="GBN07252.1"/>
    <property type="molecule type" value="Genomic_DNA"/>
</dbReference>
<evidence type="ECO:0000256" key="1">
    <source>
        <dbReference type="SAM" id="MobiDB-lite"/>
    </source>
</evidence>